<dbReference type="GO" id="GO:0000209">
    <property type="term" value="P:protein polyubiquitination"/>
    <property type="evidence" value="ECO:0007669"/>
    <property type="project" value="TreeGrafter"/>
</dbReference>
<evidence type="ECO:0000256" key="5">
    <source>
        <dbReference type="ARBA" id="ARBA00022786"/>
    </source>
</evidence>
<dbReference type="Pfam" id="PF00632">
    <property type="entry name" value="HECT"/>
    <property type="match status" value="1"/>
</dbReference>
<feature type="domain" description="HECT" evidence="7">
    <location>
        <begin position="1"/>
        <end position="85"/>
    </location>
</feature>
<protein>
    <recommendedName>
        <fullName evidence="3">HECT-type E3 ubiquitin transferase</fullName>
        <ecNumber evidence="3">2.3.2.26</ecNumber>
    </recommendedName>
</protein>
<dbReference type="EMBL" id="CAJOBR010039251">
    <property type="protein sequence ID" value="CAF5021772.1"/>
    <property type="molecule type" value="Genomic_DNA"/>
</dbReference>
<feature type="non-terminal residue" evidence="8">
    <location>
        <position position="1"/>
    </location>
</feature>
<proteinExistence type="predicted"/>
<evidence type="ECO:0000256" key="4">
    <source>
        <dbReference type="ARBA" id="ARBA00022679"/>
    </source>
</evidence>
<dbReference type="PANTHER" id="PTHR11254">
    <property type="entry name" value="HECT DOMAIN UBIQUITIN-PROTEIN LIGASE"/>
    <property type="match status" value="1"/>
</dbReference>
<evidence type="ECO:0000256" key="1">
    <source>
        <dbReference type="ARBA" id="ARBA00000885"/>
    </source>
</evidence>
<dbReference type="AlphaFoldDB" id="A0A822C3E5"/>
<evidence type="ECO:0000256" key="3">
    <source>
        <dbReference type="ARBA" id="ARBA00012485"/>
    </source>
</evidence>
<dbReference type="EC" id="2.3.2.26" evidence="3"/>
<dbReference type="GO" id="GO:0061630">
    <property type="term" value="F:ubiquitin protein ligase activity"/>
    <property type="evidence" value="ECO:0007669"/>
    <property type="project" value="UniProtKB-EC"/>
</dbReference>
<organism evidence="8 9">
    <name type="scientific">Rotaria socialis</name>
    <dbReference type="NCBI Taxonomy" id="392032"/>
    <lineage>
        <taxon>Eukaryota</taxon>
        <taxon>Metazoa</taxon>
        <taxon>Spiralia</taxon>
        <taxon>Gnathifera</taxon>
        <taxon>Rotifera</taxon>
        <taxon>Eurotatoria</taxon>
        <taxon>Bdelloidea</taxon>
        <taxon>Philodinida</taxon>
        <taxon>Philodinidae</taxon>
        <taxon>Rotaria</taxon>
    </lineage>
</organism>
<comment type="caution">
    <text evidence="6">Lacks conserved residue(s) required for the propagation of feature annotation.</text>
</comment>
<evidence type="ECO:0000313" key="8">
    <source>
        <dbReference type="EMBL" id="CAF5021772.1"/>
    </source>
</evidence>
<dbReference type="InterPro" id="IPR050409">
    <property type="entry name" value="E3_ubiq-protein_ligase"/>
</dbReference>
<dbReference type="GO" id="GO:0005737">
    <property type="term" value="C:cytoplasm"/>
    <property type="evidence" value="ECO:0007669"/>
    <property type="project" value="TreeGrafter"/>
</dbReference>
<comment type="pathway">
    <text evidence="2">Protein modification; protein ubiquitination.</text>
</comment>
<accession>A0A822C3E5</accession>
<evidence type="ECO:0000256" key="6">
    <source>
        <dbReference type="PROSITE-ProRule" id="PRU00104"/>
    </source>
</evidence>
<comment type="catalytic activity">
    <reaction evidence="1">
        <text>S-ubiquitinyl-[E2 ubiquitin-conjugating enzyme]-L-cysteine + [acceptor protein]-L-lysine = [E2 ubiquitin-conjugating enzyme]-L-cysteine + N(6)-ubiquitinyl-[acceptor protein]-L-lysine.</text>
        <dbReference type="EC" id="2.3.2.26"/>
    </reaction>
</comment>
<dbReference type="InterPro" id="IPR035983">
    <property type="entry name" value="Hect_E3_ubiquitin_ligase"/>
</dbReference>
<keyword evidence="5 6" id="KW-0833">Ubl conjugation pathway</keyword>
<dbReference type="GO" id="GO:0006511">
    <property type="term" value="P:ubiquitin-dependent protein catabolic process"/>
    <property type="evidence" value="ECO:0007669"/>
    <property type="project" value="TreeGrafter"/>
</dbReference>
<gene>
    <name evidence="8" type="ORF">QYT958_LOCUS40002</name>
</gene>
<name>A0A822C3E5_9BILA</name>
<evidence type="ECO:0000313" key="9">
    <source>
        <dbReference type="Proteomes" id="UP000663848"/>
    </source>
</evidence>
<sequence>GKGYIDIEMLKRHTRYKNDSASSQRIQQFWSVFSEMFSEEQRKLFLIFVWGRSTVPYRDEDFSTKFTISNLQTSGDVDKLLPTAS</sequence>
<evidence type="ECO:0000256" key="2">
    <source>
        <dbReference type="ARBA" id="ARBA00004906"/>
    </source>
</evidence>
<dbReference type="PROSITE" id="PS50237">
    <property type="entry name" value="HECT"/>
    <property type="match status" value="1"/>
</dbReference>
<evidence type="ECO:0000259" key="7">
    <source>
        <dbReference type="PROSITE" id="PS50237"/>
    </source>
</evidence>
<dbReference type="Proteomes" id="UP000663848">
    <property type="component" value="Unassembled WGS sequence"/>
</dbReference>
<dbReference type="SUPFAM" id="SSF56204">
    <property type="entry name" value="Hect, E3 ligase catalytic domain"/>
    <property type="match status" value="1"/>
</dbReference>
<dbReference type="Gene3D" id="3.30.2410.10">
    <property type="entry name" value="Hect, E3 ligase catalytic domain"/>
    <property type="match status" value="1"/>
</dbReference>
<comment type="caution">
    <text evidence="8">The sequence shown here is derived from an EMBL/GenBank/DDBJ whole genome shotgun (WGS) entry which is preliminary data.</text>
</comment>
<reference evidence="8" key="1">
    <citation type="submission" date="2021-02" db="EMBL/GenBank/DDBJ databases">
        <authorList>
            <person name="Nowell W R."/>
        </authorList>
    </citation>
    <scope>NUCLEOTIDE SEQUENCE</scope>
</reference>
<keyword evidence="4" id="KW-0808">Transferase</keyword>
<dbReference type="InterPro" id="IPR000569">
    <property type="entry name" value="HECT_dom"/>
</dbReference>
<dbReference type="PANTHER" id="PTHR11254:SF67">
    <property type="entry name" value="E3 UBIQUITIN-PROTEIN LIGASE HUWE1"/>
    <property type="match status" value="1"/>
</dbReference>